<evidence type="ECO:0000313" key="4">
    <source>
        <dbReference type="Proteomes" id="UP001153620"/>
    </source>
</evidence>
<keyword evidence="1" id="KW-0472">Membrane</keyword>
<organism evidence="3 4">
    <name type="scientific">Chironomus riparius</name>
    <dbReference type="NCBI Taxonomy" id="315576"/>
    <lineage>
        <taxon>Eukaryota</taxon>
        <taxon>Metazoa</taxon>
        <taxon>Ecdysozoa</taxon>
        <taxon>Arthropoda</taxon>
        <taxon>Hexapoda</taxon>
        <taxon>Insecta</taxon>
        <taxon>Pterygota</taxon>
        <taxon>Neoptera</taxon>
        <taxon>Endopterygota</taxon>
        <taxon>Diptera</taxon>
        <taxon>Nematocera</taxon>
        <taxon>Chironomoidea</taxon>
        <taxon>Chironomidae</taxon>
        <taxon>Chironominae</taxon>
        <taxon>Chironomus</taxon>
    </lineage>
</organism>
<proteinExistence type="predicted"/>
<feature type="signal peptide" evidence="2">
    <location>
        <begin position="1"/>
        <end position="21"/>
    </location>
</feature>
<feature type="transmembrane region" description="Helical" evidence="1">
    <location>
        <begin position="354"/>
        <end position="373"/>
    </location>
</feature>
<keyword evidence="4" id="KW-1185">Reference proteome</keyword>
<keyword evidence="1" id="KW-0812">Transmembrane</keyword>
<gene>
    <name evidence="3" type="ORF">CHIRRI_LOCUS12993</name>
</gene>
<feature type="transmembrane region" description="Helical" evidence="1">
    <location>
        <begin position="872"/>
        <end position="892"/>
    </location>
</feature>
<dbReference type="EMBL" id="OU895880">
    <property type="protein sequence ID" value="CAG9810176.1"/>
    <property type="molecule type" value="Genomic_DNA"/>
</dbReference>
<feature type="transmembrane region" description="Helical" evidence="1">
    <location>
        <begin position="1451"/>
        <end position="1471"/>
    </location>
</feature>
<name>A0A9N9WZP7_9DIPT</name>
<reference evidence="3" key="1">
    <citation type="submission" date="2022-01" db="EMBL/GenBank/DDBJ databases">
        <authorList>
            <person name="King R."/>
        </authorList>
    </citation>
    <scope>NUCLEOTIDE SEQUENCE</scope>
</reference>
<evidence type="ECO:0000256" key="1">
    <source>
        <dbReference type="SAM" id="Phobius"/>
    </source>
</evidence>
<protein>
    <recommendedName>
        <fullName evidence="5">Ionotropic receptor</fullName>
    </recommendedName>
</protein>
<dbReference type="Proteomes" id="UP001153620">
    <property type="component" value="Chromosome 4"/>
</dbReference>
<feature type="transmembrane region" description="Helical" evidence="1">
    <location>
        <begin position="1118"/>
        <end position="1139"/>
    </location>
</feature>
<reference evidence="3" key="2">
    <citation type="submission" date="2022-10" db="EMBL/GenBank/DDBJ databases">
        <authorList>
            <consortium name="ENA_rothamsted_submissions"/>
            <consortium name="culmorum"/>
            <person name="King R."/>
        </authorList>
    </citation>
    <scope>NUCLEOTIDE SEQUENCE</scope>
</reference>
<evidence type="ECO:0000256" key="2">
    <source>
        <dbReference type="SAM" id="SignalP"/>
    </source>
</evidence>
<feature type="chain" id="PRO_5040372803" description="Ionotropic receptor" evidence="2">
    <location>
        <begin position="22"/>
        <end position="1781"/>
    </location>
</feature>
<evidence type="ECO:0008006" key="5">
    <source>
        <dbReference type="Google" id="ProtNLM"/>
    </source>
</evidence>
<evidence type="ECO:0000313" key="3">
    <source>
        <dbReference type="EMBL" id="CAG9810176.1"/>
    </source>
</evidence>
<keyword evidence="1" id="KW-1133">Transmembrane helix</keyword>
<feature type="transmembrane region" description="Helical" evidence="1">
    <location>
        <begin position="925"/>
        <end position="944"/>
    </location>
</feature>
<sequence length="1781" mass="204616">MKASMLLIYLITTTLICGAFSYNFDNLVQQQVSKLPKFICNVIKSAKREDLGLKIVTFVTTENKLEHSMIDDVIRCMPMDITTTLIDLRLSEGKIDSKAQIVVLLADQINVVMSSLLSANHMSKFLIITSDAAKLNPQNVQNVLNSNGIQNFAIIAEEGASVAVQRPETFNGEVKIATKLQKPHISSQIYPDKLKNLNGYKYKVVIKFDSTASALLNSQIKLVTSQLFESLSAVQNASTEIIPIVDITKLPHFDFIVNPKVTLTLNLNTIMLYSREKFCILIPKVIQSSNSNDLMSKNVSKPVKFLVILIYVSVYLLWRLCKNHGAVDEPSTIVLNNFAAYHDQGVSFSRNNHLILTIMIQVLMIMTIFLNLMNQWVIGIALSFPQGELSLADSLRVFNESQDTKLYVDLDYEEYFLSTVPNRREAKQDKKIKFYYENNFIAVGIDHKKTAFIGYCDFIKILDTSDEYVYKVYENYFYLYISVLHFPQNPLIIHVKTFISYAFEAGLTQYWNTMSKMKIYGRNFAKSNADDVDDDLFTVFGMNILKPIFSDLLQGLVGASFVLILEVFFYDFIQRLSWQLIRNWALLLVSKRVEKQTQNINWQNVGRIQRAWYFWKQRRNLKQLSMLPKFICNVTKSAKSEDSGLKTVAFVTTENKLEHSMIDDVMRCMPMNISTTLIDLRIVEGKMDIKAQLVVILSDQIDAVMSSLLSANHMSKFLIVTSDAAKLNPQNVQKVLNSNGIQNFAIIAEEGASVAVQRPETFNGEVKVVRELQKPHISSQIYPDKLKNLQGYKYKVAIDFRSYPITSRHNRIVQRTSHLFRTIARHQNATLKLIRVRDSTTFNRHNNNFCILMPKVNKFTARELLSPQKTDLLVSICLSVTYVSIFVIWRLFKGRGAVEAPDQIVFKFLGAFNGQSAHFSRKNRLVLRILIQLMMIMSIFTNIINQWNIGTSLAYPQGELSLNDTYKIFADHKDSKIAVDAIMDDVMPLRVRTYYRLKVMDRIVLFDERTFNLDTFEHQKVAVFGHCEFVKVMATQNQNFFDYPMPSILSAIQVNYGPQNPFADKIEELMKHAFEAGLPDVWETMIKMRTFGQNYQKSEAVIKNDIFDILGFDKLLPLFHSFGQGLGLAFAIFIIEILYHDCIRHLSWQLIRQWTSSMALRSNKKQKETINWQQVGRIQRACAKSEDSGLKIVAFVTTENKLEHSMIDDVMQCMPMDISTTLIDLRLAEGKMDIKAQLVVILSDQINVIQMRKLIPLNLQNSLITAETKILIITTDIAGLNTQKITRFLTNHGILNFAAIQEDKEVILAQRTETFMGDPVTIKIINHRNLTKHLFPHKLKNLNGYKYKIFMATSNLNRTNRIVQRISRLFRAIGQVQNSGRNLTTQNADGRWFPFAPYGFRKTDFLVGAEFSKARHPNSIPLYNRASFCASIPKVMRFSTVRYKLLTEYDAASMVCIIVSSLALLIIWKLYKGSDSGGSVNFALKLYGQYHGQSQQFSRQNPRMLTILIQIINFTTIVLSVYNQRMIGLTLANPHENVGIETSYKLFMDSTSSKMMIDAVLEPVMSSLIHGHENVEKNDRIVSYDEEKFDFGSFDRTKMSIIGHCDFVKILSTENEYFYKLDAGFHLSYTQISPGALNPHAMKIQTYINYAFEAGLTEIWETQAKMRIFRGNFAKSEAKIVKIFFEVLPFDKLAVVFSLLVHGCLAAAVLFMLEIFYFEFVRNLSWQLVRYWTTSIVSRINKEQDENINWQNVGKLRRAWYFWRQRRYLKVRRINVRAADV</sequence>
<dbReference type="OrthoDB" id="7912094at2759"/>
<keyword evidence="2" id="KW-0732">Signal</keyword>
<accession>A0A9N9WZP7</accession>
<feature type="transmembrane region" description="Helical" evidence="1">
    <location>
        <begin position="1693"/>
        <end position="1718"/>
    </location>
</feature>
<feature type="transmembrane region" description="Helical" evidence="1">
    <location>
        <begin position="1504"/>
        <end position="1522"/>
    </location>
</feature>